<dbReference type="PANTHER" id="PTHR12174:SF23">
    <property type="entry name" value="MINOR HISTOCOMPATIBILITY ANTIGEN H13"/>
    <property type="match status" value="1"/>
</dbReference>
<keyword evidence="3 8" id="KW-0812">Transmembrane</keyword>
<keyword evidence="7 8" id="KW-0472">Membrane</keyword>
<accession>A0ABD6E655</accession>
<feature type="transmembrane region" description="Helical" evidence="8">
    <location>
        <begin position="285"/>
        <end position="303"/>
    </location>
</feature>
<feature type="transmembrane region" description="Helical" evidence="8">
    <location>
        <begin position="402"/>
        <end position="421"/>
    </location>
</feature>
<organism evidence="9 10">
    <name type="scientific">Gnathostoma spinigerum</name>
    <dbReference type="NCBI Taxonomy" id="75299"/>
    <lineage>
        <taxon>Eukaryota</taxon>
        <taxon>Metazoa</taxon>
        <taxon>Ecdysozoa</taxon>
        <taxon>Nematoda</taxon>
        <taxon>Chromadorea</taxon>
        <taxon>Rhabditida</taxon>
        <taxon>Spirurina</taxon>
        <taxon>Gnathostomatomorpha</taxon>
        <taxon>Gnathostomatoidea</taxon>
        <taxon>Gnathostomatidae</taxon>
        <taxon>Gnathostoma</taxon>
    </lineage>
</organism>
<keyword evidence="5" id="KW-0256">Endoplasmic reticulum</keyword>
<feature type="transmembrane region" description="Helical" evidence="8">
    <location>
        <begin position="36"/>
        <end position="55"/>
    </location>
</feature>
<evidence type="ECO:0008006" key="11">
    <source>
        <dbReference type="Google" id="ProtNLM"/>
    </source>
</evidence>
<evidence type="ECO:0000256" key="1">
    <source>
        <dbReference type="ARBA" id="ARBA00004477"/>
    </source>
</evidence>
<reference evidence="9 10" key="1">
    <citation type="submission" date="2024-08" db="EMBL/GenBank/DDBJ databases">
        <title>Gnathostoma spinigerum genome.</title>
        <authorList>
            <person name="Gonzalez-Bertolin B."/>
            <person name="Monzon S."/>
            <person name="Zaballos A."/>
            <person name="Jimenez P."/>
            <person name="Dekumyoy P."/>
            <person name="Varona S."/>
            <person name="Cuesta I."/>
            <person name="Sumanam S."/>
            <person name="Adisakwattana P."/>
            <person name="Gasser R.B."/>
            <person name="Hernandez-Gonzalez A."/>
            <person name="Young N.D."/>
            <person name="Perteguer M.J."/>
        </authorList>
    </citation>
    <scope>NUCLEOTIDE SEQUENCE [LARGE SCALE GENOMIC DNA]</scope>
    <source>
        <strain evidence="9">AL3</strain>
        <tissue evidence="9">Liver</tissue>
    </source>
</reference>
<dbReference type="GO" id="GO:0016787">
    <property type="term" value="F:hydrolase activity"/>
    <property type="evidence" value="ECO:0007669"/>
    <property type="project" value="UniProtKB-KW"/>
</dbReference>
<dbReference type="EMBL" id="JBGFUD010000512">
    <property type="protein sequence ID" value="MFH4974682.1"/>
    <property type="molecule type" value="Genomic_DNA"/>
</dbReference>
<gene>
    <name evidence="9" type="ORF">AB6A40_001391</name>
</gene>
<dbReference type="InterPro" id="IPR007369">
    <property type="entry name" value="Peptidase_A22B_SPP"/>
</dbReference>
<comment type="subcellular location">
    <subcellularLocation>
        <location evidence="1">Endoplasmic reticulum membrane</location>
        <topology evidence="1">Multi-pass membrane protein</topology>
    </subcellularLocation>
</comment>
<evidence type="ECO:0000313" key="10">
    <source>
        <dbReference type="Proteomes" id="UP001608902"/>
    </source>
</evidence>
<protein>
    <recommendedName>
        <fullName evidence="11">Minor histocompatibility antigen H13</fullName>
    </recommendedName>
</protein>
<evidence type="ECO:0000256" key="3">
    <source>
        <dbReference type="ARBA" id="ARBA00022692"/>
    </source>
</evidence>
<evidence type="ECO:0000256" key="6">
    <source>
        <dbReference type="ARBA" id="ARBA00022989"/>
    </source>
</evidence>
<evidence type="ECO:0000256" key="5">
    <source>
        <dbReference type="ARBA" id="ARBA00022824"/>
    </source>
</evidence>
<dbReference type="PANTHER" id="PTHR12174">
    <property type="entry name" value="SIGNAL PEPTIDE PEPTIDASE"/>
    <property type="match status" value="1"/>
</dbReference>
<feature type="transmembrane region" description="Helical" evidence="8">
    <location>
        <begin position="160"/>
        <end position="180"/>
    </location>
</feature>
<evidence type="ECO:0000256" key="4">
    <source>
        <dbReference type="ARBA" id="ARBA00022801"/>
    </source>
</evidence>
<keyword evidence="6 8" id="KW-1133">Transmembrane helix</keyword>
<keyword evidence="4" id="KW-0378">Hydrolase</keyword>
<feature type="transmembrane region" description="Helical" evidence="8">
    <location>
        <begin position="375"/>
        <end position="396"/>
    </location>
</feature>
<dbReference type="InterPro" id="IPR006639">
    <property type="entry name" value="Preselin/SPP"/>
</dbReference>
<evidence type="ECO:0000256" key="2">
    <source>
        <dbReference type="ARBA" id="ARBA00006859"/>
    </source>
</evidence>
<name>A0ABD6E655_9BILA</name>
<sequence>MGDSVTGASSVNDSVTNNATKIVFTMQEQVTAYGSLYGLALFCIVLGSLRSLTLVEKLVRKKKLIESSITMKEAKKFPITASCVLFGLYIFFRCDVECRQKVVLFISHYLPSKVTDKLSIILNLSNATEPIPEVIETPEGIFSFIHKAKSFLPEFSKANVMYLLLFLLCWEGCVALATLLKPLFSFILRLLPIGDRQPRKNIPYFWSLKKGKKEMEEGDIEDASKEDTEYLAKIEWDTHDIVAIAVCLSVGVSHLCQRHWITNNLLGVAFCIYGIENLHLGSFKAGVMLLVGLFIYDVFWVFATDVMTTVAKGIDAPILLQFPQDLYRNGWKNANKYAMLGLGDIVIPGIFIALLRRFDYHVGATKKSAGNRYYFLITIVAYALGLFITMGVMHYFKAAQPALLYLVPACVLIPLLCAKVSGEAEEMWNYSEEHLIEKTEDEKKAEKDKKKKLN</sequence>
<comment type="similarity">
    <text evidence="2">Belongs to the peptidase A22B family.</text>
</comment>
<evidence type="ECO:0000256" key="7">
    <source>
        <dbReference type="ARBA" id="ARBA00023136"/>
    </source>
</evidence>
<feature type="transmembrane region" description="Helical" evidence="8">
    <location>
        <begin position="337"/>
        <end position="355"/>
    </location>
</feature>
<dbReference type="Proteomes" id="UP001608902">
    <property type="component" value="Unassembled WGS sequence"/>
</dbReference>
<dbReference type="GO" id="GO:0005789">
    <property type="term" value="C:endoplasmic reticulum membrane"/>
    <property type="evidence" value="ECO:0007669"/>
    <property type="project" value="UniProtKB-SubCell"/>
</dbReference>
<dbReference type="SMART" id="SM00730">
    <property type="entry name" value="PSN"/>
    <property type="match status" value="1"/>
</dbReference>
<evidence type="ECO:0000256" key="8">
    <source>
        <dbReference type="SAM" id="Phobius"/>
    </source>
</evidence>
<dbReference type="AlphaFoldDB" id="A0ABD6E655"/>
<keyword evidence="10" id="KW-1185">Reference proteome</keyword>
<dbReference type="Pfam" id="PF04258">
    <property type="entry name" value="Peptidase_A22B"/>
    <property type="match status" value="1"/>
</dbReference>
<evidence type="ECO:0000313" key="9">
    <source>
        <dbReference type="EMBL" id="MFH4974682.1"/>
    </source>
</evidence>
<proteinExistence type="inferred from homology"/>
<comment type="caution">
    <text evidence="9">The sequence shown here is derived from an EMBL/GenBank/DDBJ whole genome shotgun (WGS) entry which is preliminary data.</text>
</comment>